<comment type="caution">
    <text evidence="4">The sequence shown here is derived from an EMBL/GenBank/DDBJ whole genome shotgun (WGS) entry which is preliminary data.</text>
</comment>
<accession>A0A6A5BSJ9</accession>
<dbReference type="InterPro" id="IPR020849">
    <property type="entry name" value="Small_GTPase_Ras-type"/>
</dbReference>
<dbReference type="OMA" id="CEENEWY"/>
<evidence type="ECO:0000256" key="2">
    <source>
        <dbReference type="ARBA" id="ARBA00023134"/>
    </source>
</evidence>
<keyword evidence="2" id="KW-0342">GTP-binding</keyword>
<dbReference type="PRINTS" id="PR00449">
    <property type="entry name" value="RASTRNSFRMNG"/>
</dbReference>
<dbReference type="GO" id="GO:0003924">
    <property type="term" value="F:GTPase activity"/>
    <property type="evidence" value="ECO:0007669"/>
    <property type="project" value="InterPro"/>
</dbReference>
<dbReference type="GO" id="GO:0007165">
    <property type="term" value="P:signal transduction"/>
    <property type="evidence" value="ECO:0007669"/>
    <property type="project" value="InterPro"/>
</dbReference>
<dbReference type="EMBL" id="VFQX01000043">
    <property type="protein sequence ID" value="KAF0975869.1"/>
    <property type="molecule type" value="Genomic_DNA"/>
</dbReference>
<dbReference type="Pfam" id="PF00071">
    <property type="entry name" value="Ras"/>
    <property type="match status" value="1"/>
</dbReference>
<protein>
    <submittedName>
        <fullName evidence="4">Uncharacterized protein</fullName>
    </submittedName>
</protein>
<dbReference type="PROSITE" id="PS51421">
    <property type="entry name" value="RAS"/>
    <property type="match status" value="1"/>
</dbReference>
<dbReference type="InterPro" id="IPR005225">
    <property type="entry name" value="Small_GTP-bd"/>
</dbReference>
<dbReference type="Proteomes" id="UP000444721">
    <property type="component" value="Unassembled WGS sequence"/>
</dbReference>
<dbReference type="SMART" id="SM00173">
    <property type="entry name" value="RAS"/>
    <property type="match status" value="1"/>
</dbReference>
<keyword evidence="5" id="KW-1185">Reference proteome</keyword>
<keyword evidence="1" id="KW-0547">Nucleotide-binding</keyword>
<dbReference type="InterPro" id="IPR027417">
    <property type="entry name" value="P-loop_NTPase"/>
</dbReference>
<evidence type="ECO:0000313" key="5">
    <source>
        <dbReference type="Proteomes" id="UP000444721"/>
    </source>
</evidence>
<dbReference type="GeneID" id="68112414"/>
<dbReference type="SUPFAM" id="SSF52540">
    <property type="entry name" value="P-loop containing nucleoside triphosphate hydrolases"/>
    <property type="match status" value="1"/>
</dbReference>
<proteinExistence type="predicted"/>
<dbReference type="PROSITE" id="PS51419">
    <property type="entry name" value="RAB"/>
    <property type="match status" value="1"/>
</dbReference>
<sequence>MFVQSYQKVLNVNNERVLLNIIDTAGQEDYQIRDQHFRSGDGFLLVFDVTSKKSFEEIPSFYENILKSKEGSEYPVVLCGNKCDLPASSRTVTEVEAKKLCETNGWMYFDTSAKQGLNIQKSFETLCKMIIDFNTEDTDTGGGNQKEEEKPKKKGFLSKLFKKK</sequence>
<feature type="compositionally biased region" description="Basic residues" evidence="3">
    <location>
        <begin position="152"/>
        <end position="164"/>
    </location>
</feature>
<organism evidence="4 5">
    <name type="scientific">Naegleria fowleri</name>
    <name type="common">Brain eating amoeba</name>
    <dbReference type="NCBI Taxonomy" id="5763"/>
    <lineage>
        <taxon>Eukaryota</taxon>
        <taxon>Discoba</taxon>
        <taxon>Heterolobosea</taxon>
        <taxon>Tetramitia</taxon>
        <taxon>Eutetramitia</taxon>
        <taxon>Vahlkampfiidae</taxon>
        <taxon>Naegleria</taxon>
    </lineage>
</organism>
<dbReference type="VEuPathDB" id="AmoebaDB:NfTy_052350"/>
<dbReference type="Gene3D" id="3.40.50.300">
    <property type="entry name" value="P-loop containing nucleotide triphosphate hydrolases"/>
    <property type="match status" value="1"/>
</dbReference>
<dbReference type="GO" id="GO:0016020">
    <property type="term" value="C:membrane"/>
    <property type="evidence" value="ECO:0007669"/>
    <property type="project" value="InterPro"/>
</dbReference>
<dbReference type="VEuPathDB" id="AmoebaDB:FDP41_005196"/>
<dbReference type="RefSeq" id="XP_044560582.1">
    <property type="nucleotide sequence ID" value="XM_044708694.1"/>
</dbReference>
<gene>
    <name evidence="4" type="ORF">FDP41_005196</name>
</gene>
<reference evidence="4 5" key="1">
    <citation type="journal article" date="2019" name="Sci. Rep.">
        <title>Nanopore sequencing improves the draft genome of the human pathogenic amoeba Naegleria fowleri.</title>
        <authorList>
            <person name="Liechti N."/>
            <person name="Schurch N."/>
            <person name="Bruggmann R."/>
            <person name="Wittwer M."/>
        </authorList>
    </citation>
    <scope>NUCLEOTIDE SEQUENCE [LARGE SCALE GENOMIC DNA]</scope>
    <source>
        <strain evidence="4 5">ATCC 30894</strain>
    </source>
</reference>
<dbReference type="InterPro" id="IPR001806">
    <property type="entry name" value="Small_GTPase"/>
</dbReference>
<dbReference type="OrthoDB" id="5976022at2759"/>
<dbReference type="VEuPathDB" id="AmoebaDB:NF0104320"/>
<dbReference type="AlphaFoldDB" id="A0A6A5BSJ9"/>
<dbReference type="GO" id="GO:0005525">
    <property type="term" value="F:GTP binding"/>
    <property type="evidence" value="ECO:0007669"/>
    <property type="project" value="UniProtKB-KW"/>
</dbReference>
<evidence type="ECO:0000313" key="4">
    <source>
        <dbReference type="EMBL" id="KAF0975869.1"/>
    </source>
</evidence>
<evidence type="ECO:0000256" key="3">
    <source>
        <dbReference type="SAM" id="MobiDB-lite"/>
    </source>
</evidence>
<dbReference type="SMART" id="SM00175">
    <property type="entry name" value="RAB"/>
    <property type="match status" value="1"/>
</dbReference>
<name>A0A6A5BSJ9_NAEFO</name>
<evidence type="ECO:0000256" key="1">
    <source>
        <dbReference type="ARBA" id="ARBA00022741"/>
    </source>
</evidence>
<dbReference type="PANTHER" id="PTHR24070">
    <property type="entry name" value="RAS, DI-RAS, AND RHEB FAMILY MEMBERS OF SMALL GTPASE SUPERFAMILY"/>
    <property type="match status" value="1"/>
</dbReference>
<feature type="region of interest" description="Disordered" evidence="3">
    <location>
        <begin position="136"/>
        <end position="164"/>
    </location>
</feature>
<dbReference type="SMART" id="SM00174">
    <property type="entry name" value="RHO"/>
    <property type="match status" value="1"/>
</dbReference>
<dbReference type="NCBIfam" id="TIGR00231">
    <property type="entry name" value="small_GTP"/>
    <property type="match status" value="1"/>
</dbReference>